<dbReference type="Pfam" id="PF12697">
    <property type="entry name" value="Abhydrolase_6"/>
    <property type="match status" value="1"/>
</dbReference>
<organism evidence="3 4">
    <name type="scientific">Sphingomonas parva</name>
    <dbReference type="NCBI Taxonomy" id="2555898"/>
    <lineage>
        <taxon>Bacteria</taxon>
        <taxon>Pseudomonadati</taxon>
        <taxon>Pseudomonadota</taxon>
        <taxon>Alphaproteobacteria</taxon>
        <taxon>Sphingomonadales</taxon>
        <taxon>Sphingomonadaceae</taxon>
        <taxon>Sphingomonas</taxon>
    </lineage>
</organism>
<dbReference type="Proteomes" id="UP000298213">
    <property type="component" value="Unassembled WGS sequence"/>
</dbReference>
<reference evidence="3 4" key="1">
    <citation type="submission" date="2019-03" db="EMBL/GenBank/DDBJ databases">
        <title>Genome sequence of Sphingomonas sp. 17J27-24.</title>
        <authorList>
            <person name="Kim M."/>
            <person name="Maeng S."/>
            <person name="Sathiyaraj S."/>
        </authorList>
    </citation>
    <scope>NUCLEOTIDE SEQUENCE [LARGE SCALE GENOMIC DNA]</scope>
    <source>
        <strain evidence="3 4">17J27-24</strain>
    </source>
</reference>
<comment type="caution">
    <text evidence="3">The sequence shown here is derived from an EMBL/GenBank/DDBJ whole genome shotgun (WGS) entry which is preliminary data.</text>
</comment>
<proteinExistence type="predicted"/>
<dbReference type="PANTHER" id="PTHR32268">
    <property type="entry name" value="HOMOSERINE O-ACETYLTRANSFERASE"/>
    <property type="match status" value="1"/>
</dbReference>
<dbReference type="NCBIfam" id="NF006449">
    <property type="entry name" value="PRK08775.1"/>
    <property type="match status" value="1"/>
</dbReference>
<keyword evidence="4" id="KW-1185">Reference proteome</keyword>
<dbReference type="Gene3D" id="3.40.50.1820">
    <property type="entry name" value="alpha/beta hydrolase"/>
    <property type="match status" value="1"/>
</dbReference>
<accession>A0A4Y8ZTW7</accession>
<dbReference type="SUPFAM" id="SSF53474">
    <property type="entry name" value="alpha/beta-Hydrolases"/>
    <property type="match status" value="1"/>
</dbReference>
<dbReference type="InterPro" id="IPR000073">
    <property type="entry name" value="AB_hydrolase_1"/>
</dbReference>
<protein>
    <submittedName>
        <fullName evidence="3">Homoserine O-succinyltransferase</fullName>
        <ecNumber evidence="3">2.3.1.46</ecNumber>
    </submittedName>
</protein>
<feature type="domain" description="AB hydrolase-1" evidence="2">
    <location>
        <begin position="86"/>
        <end position="339"/>
    </location>
</feature>
<dbReference type="OrthoDB" id="9800754at2"/>
<gene>
    <name evidence="3" type="ORF">E2493_04470</name>
</gene>
<evidence type="ECO:0000313" key="4">
    <source>
        <dbReference type="Proteomes" id="UP000298213"/>
    </source>
</evidence>
<dbReference type="InterPro" id="IPR008220">
    <property type="entry name" value="HAT_MetX-like"/>
</dbReference>
<dbReference type="GO" id="GO:0004414">
    <property type="term" value="F:homoserine O-acetyltransferase activity"/>
    <property type="evidence" value="ECO:0007669"/>
    <property type="project" value="TreeGrafter"/>
</dbReference>
<dbReference type="GO" id="GO:0009092">
    <property type="term" value="P:homoserine metabolic process"/>
    <property type="evidence" value="ECO:0007669"/>
    <property type="project" value="TreeGrafter"/>
</dbReference>
<dbReference type="PANTHER" id="PTHR32268:SF11">
    <property type="entry name" value="HOMOSERINE O-ACETYLTRANSFERASE"/>
    <property type="match status" value="1"/>
</dbReference>
<keyword evidence="3" id="KW-0012">Acyltransferase</keyword>
<name>A0A4Y8ZTW7_9SPHN</name>
<dbReference type="InterPro" id="IPR029058">
    <property type="entry name" value="AB_hydrolase_fold"/>
</dbReference>
<sequence>MELSLDPVPGIVPAPAARAMARPKLGLAFGGRAEEVGGGTEPLFLDVEVPLPAALAHLGGSTRATATGNPKGKTVVVLGGISGNRFVAGSGDGAPGWWPGLVGSGRAVDPARHLIVGLDFAADSAGRVAPTTAEQAQVLLAALDRLGRARADVVIGASYGGMVALALAEIAPARVGSLIVISAGGEPHPLSTANRELQRRVVALGIESGKADEALAIARGMAMLTYRTPDEFAGRFEGGIDACCPHTASAPGAYLRARGSAFRAVMSPERFLSLSGSIDRHRVDPSRIACPVLLIGADSDQLVPPDQMRALAGRLAGPSELHLLPCLYGHDMFLKEAEAVGRIIAPFLAR</sequence>
<keyword evidence="1 3" id="KW-0808">Transferase</keyword>
<dbReference type="RefSeq" id="WP_135084136.1">
    <property type="nucleotide sequence ID" value="NZ_SPDV01000007.1"/>
</dbReference>
<evidence type="ECO:0000259" key="2">
    <source>
        <dbReference type="Pfam" id="PF12697"/>
    </source>
</evidence>
<dbReference type="EC" id="2.3.1.46" evidence="3"/>
<dbReference type="EMBL" id="SPDV01000007">
    <property type="protein sequence ID" value="TFI59451.1"/>
    <property type="molecule type" value="Genomic_DNA"/>
</dbReference>
<evidence type="ECO:0000313" key="3">
    <source>
        <dbReference type="EMBL" id="TFI59451.1"/>
    </source>
</evidence>
<dbReference type="AlphaFoldDB" id="A0A4Y8ZTW7"/>
<dbReference type="GO" id="GO:0009086">
    <property type="term" value="P:methionine biosynthetic process"/>
    <property type="evidence" value="ECO:0007669"/>
    <property type="project" value="TreeGrafter"/>
</dbReference>
<evidence type="ECO:0000256" key="1">
    <source>
        <dbReference type="ARBA" id="ARBA00022679"/>
    </source>
</evidence>
<dbReference type="GO" id="GO:0008899">
    <property type="term" value="F:homoserine O-succinyltransferase activity"/>
    <property type="evidence" value="ECO:0007669"/>
    <property type="project" value="UniProtKB-EC"/>
</dbReference>